<keyword evidence="3" id="KW-1185">Reference proteome</keyword>
<sequence length="109" mass="11990">MDETSTILEADRDRQLVRIRLLVTTPSLAGSYLAVLTDFERLLRAFVAERTDERPDSPQARLMAAATTTAFRVATEIWLDSDGALSLAALAQDNLSQLLDGRPRSADVD</sequence>
<evidence type="ECO:0000259" key="1">
    <source>
        <dbReference type="Pfam" id="PF17754"/>
    </source>
</evidence>
<reference evidence="2 3" key="1">
    <citation type="submission" date="2021-01" db="EMBL/GenBank/DDBJ databases">
        <title>Whole genome shotgun sequence of Plantactinospora mayteni NBRC 109088.</title>
        <authorList>
            <person name="Komaki H."/>
            <person name="Tamura T."/>
        </authorList>
    </citation>
    <scope>NUCLEOTIDE SEQUENCE [LARGE SCALE GENOMIC DNA]</scope>
    <source>
        <strain evidence="2 3">NBRC 109088</strain>
    </source>
</reference>
<dbReference type="InterPro" id="IPR041347">
    <property type="entry name" value="MftR_C"/>
</dbReference>
<accession>A0ABQ4F1L2</accession>
<evidence type="ECO:0000313" key="3">
    <source>
        <dbReference type="Proteomes" id="UP000621500"/>
    </source>
</evidence>
<organism evidence="2 3">
    <name type="scientific">Plantactinospora mayteni</name>
    <dbReference type="NCBI Taxonomy" id="566021"/>
    <lineage>
        <taxon>Bacteria</taxon>
        <taxon>Bacillati</taxon>
        <taxon>Actinomycetota</taxon>
        <taxon>Actinomycetes</taxon>
        <taxon>Micromonosporales</taxon>
        <taxon>Micromonosporaceae</taxon>
        <taxon>Plantactinospora</taxon>
    </lineage>
</organism>
<evidence type="ECO:0000313" key="2">
    <source>
        <dbReference type="EMBL" id="GIH00802.1"/>
    </source>
</evidence>
<dbReference type="Gene3D" id="1.10.357.10">
    <property type="entry name" value="Tetracycline Repressor, domain 2"/>
    <property type="match status" value="1"/>
</dbReference>
<dbReference type="Pfam" id="PF17754">
    <property type="entry name" value="TetR_C_14"/>
    <property type="match status" value="1"/>
</dbReference>
<gene>
    <name evidence="2" type="ORF">Pma05_73740</name>
</gene>
<dbReference type="EMBL" id="BONX01000057">
    <property type="protein sequence ID" value="GIH00802.1"/>
    <property type="molecule type" value="Genomic_DNA"/>
</dbReference>
<name>A0ABQ4F1L2_9ACTN</name>
<proteinExistence type="predicted"/>
<protein>
    <recommendedName>
        <fullName evidence="1">MftR C-terminal domain-containing protein</fullName>
    </recommendedName>
</protein>
<feature type="domain" description="MftR C-terminal" evidence="1">
    <location>
        <begin position="6"/>
        <end position="102"/>
    </location>
</feature>
<dbReference type="Proteomes" id="UP000621500">
    <property type="component" value="Unassembled WGS sequence"/>
</dbReference>
<comment type="caution">
    <text evidence="2">The sequence shown here is derived from an EMBL/GenBank/DDBJ whole genome shotgun (WGS) entry which is preliminary data.</text>
</comment>
<dbReference type="RefSeq" id="WP_203862089.1">
    <property type="nucleotide sequence ID" value="NZ_BAAAZQ010000030.1"/>
</dbReference>